<reference evidence="4" key="3">
    <citation type="submission" date="2022-09" db="EMBL/GenBank/DDBJ databases">
        <title>Intensive care unit water sources are persistently colonized with multi-drug resistant bacteria and are the site of extensive horizontal gene transfer of antibiotic resistance genes.</title>
        <authorList>
            <person name="Diorio-Toth L."/>
        </authorList>
    </citation>
    <scope>NUCLEOTIDE SEQUENCE</scope>
    <source>
        <strain evidence="4">GD03990</strain>
    </source>
</reference>
<name>A0A5C7W3A6_AQUAC</name>
<reference evidence="2 7" key="2">
    <citation type="submission" date="2021-07" db="EMBL/GenBank/DDBJ databases">
        <title>Whole genome sequencing of carbapenem-resistant Pseudomonas spp. isolated in Japan.</title>
        <authorList>
            <person name="Suzuki M."/>
            <person name="Maehana S."/>
            <person name="Kitasato H."/>
        </authorList>
    </citation>
    <scope>NUCLEOTIDE SEQUENCE</scope>
    <source>
        <strain evidence="2">KAM435</strain>
        <strain evidence="3 7">KAM436</strain>
    </source>
</reference>
<dbReference type="EMBL" id="SSFO01000176">
    <property type="protein sequence ID" value="TXI31769.1"/>
    <property type="molecule type" value="Genomic_DNA"/>
</dbReference>
<dbReference type="Gene3D" id="2.170.150.40">
    <property type="entry name" value="Domain of unknown function (DUF427)"/>
    <property type="match status" value="1"/>
</dbReference>
<comment type="caution">
    <text evidence="5">The sequence shown here is derived from an EMBL/GenBank/DDBJ whole genome shotgun (WGS) entry which is preliminary data.</text>
</comment>
<dbReference type="RefSeq" id="WP_126882735.1">
    <property type="nucleotide sequence ID" value="NZ_AP024354.1"/>
</dbReference>
<dbReference type="EMBL" id="BPMT01000034">
    <property type="protein sequence ID" value="GIZ95186.1"/>
    <property type="molecule type" value="Genomic_DNA"/>
</dbReference>
<dbReference type="Proteomes" id="UP000887228">
    <property type="component" value="Unassembled WGS sequence"/>
</dbReference>
<dbReference type="AlphaFoldDB" id="A0A5C7W3A6"/>
<dbReference type="EMBL" id="BPMS01000037">
    <property type="protein sequence ID" value="GIZ90849.1"/>
    <property type="molecule type" value="Genomic_DNA"/>
</dbReference>
<accession>A0A5C7W3A6</accession>
<dbReference type="InterPro" id="IPR038694">
    <property type="entry name" value="DUF427_sf"/>
</dbReference>
<dbReference type="InterPro" id="IPR007361">
    <property type="entry name" value="DUF427"/>
</dbReference>
<evidence type="ECO:0000313" key="2">
    <source>
        <dbReference type="EMBL" id="GIZ90849.1"/>
    </source>
</evidence>
<dbReference type="PANTHER" id="PTHR34310">
    <property type="entry name" value="DUF427 DOMAIN PROTEIN (AFU_ORTHOLOGUE AFUA_3G02220)"/>
    <property type="match status" value="1"/>
</dbReference>
<evidence type="ECO:0000313" key="6">
    <source>
        <dbReference type="Proteomes" id="UP000321110"/>
    </source>
</evidence>
<evidence type="ECO:0000313" key="3">
    <source>
        <dbReference type="EMBL" id="GIZ95186.1"/>
    </source>
</evidence>
<dbReference type="EMBL" id="JAOBYN010000013">
    <property type="protein sequence ID" value="MDH1056004.1"/>
    <property type="molecule type" value="Genomic_DNA"/>
</dbReference>
<gene>
    <name evidence="5" type="ORF">E6Q69_10605</name>
    <name evidence="2" type="ORF">KAM435_41760</name>
    <name evidence="3" type="ORF">KAM436_41540</name>
    <name evidence="4" type="ORF">N5C05_14695</name>
</gene>
<evidence type="ECO:0000259" key="1">
    <source>
        <dbReference type="Pfam" id="PF04248"/>
    </source>
</evidence>
<dbReference type="Proteomes" id="UP001158730">
    <property type="component" value="Unassembled WGS sequence"/>
</dbReference>
<protein>
    <submittedName>
        <fullName evidence="5">DUF427 domain-containing protein</fullName>
    </submittedName>
</protein>
<reference evidence="5 6" key="1">
    <citation type="submission" date="2018-09" db="EMBL/GenBank/DDBJ databases">
        <title>Metagenome Assembled Genomes from an Advanced Water Purification Facility.</title>
        <authorList>
            <person name="Stamps B.W."/>
            <person name="Spear J.R."/>
        </authorList>
    </citation>
    <scope>NUCLEOTIDE SEQUENCE [LARGE SCALE GENOMIC DNA]</scope>
    <source>
        <strain evidence="5">Bin_52_1</strain>
    </source>
</reference>
<feature type="domain" description="DUF427" evidence="1">
    <location>
        <begin position="1"/>
        <end position="87"/>
    </location>
</feature>
<proteinExistence type="predicted"/>
<evidence type="ECO:0000313" key="7">
    <source>
        <dbReference type="Proteomes" id="UP000887228"/>
    </source>
</evidence>
<dbReference type="Proteomes" id="UP000321110">
    <property type="component" value="Unassembled WGS sequence"/>
</dbReference>
<dbReference type="PANTHER" id="PTHR34310:SF5">
    <property type="entry name" value="DUF427 DOMAIN PROTEIN (AFU_ORTHOLOGUE AFUA_3G02220)"/>
    <property type="match status" value="1"/>
</dbReference>
<dbReference type="Pfam" id="PF04248">
    <property type="entry name" value="NTP_transf_9"/>
    <property type="match status" value="1"/>
</dbReference>
<sequence length="93" mass="10504">MQAVWKDTVIAESDDIVEVEGNAYFPLTSLRQEYVRGSDTHTTCPWKGRASYYTLKVGEDLNRDAAWFYPEPKSGAEAVAGRVAFWRGVEVRS</sequence>
<evidence type="ECO:0000313" key="5">
    <source>
        <dbReference type="EMBL" id="TXI31769.1"/>
    </source>
</evidence>
<dbReference type="Proteomes" id="UP000887212">
    <property type="component" value="Unassembled WGS sequence"/>
</dbReference>
<organism evidence="5 6">
    <name type="scientific">Aquipseudomonas alcaligenes</name>
    <name type="common">Pseudomonas alcaligenes</name>
    <dbReference type="NCBI Taxonomy" id="43263"/>
    <lineage>
        <taxon>Bacteria</taxon>
        <taxon>Pseudomonadati</taxon>
        <taxon>Pseudomonadota</taxon>
        <taxon>Gammaproteobacteria</taxon>
        <taxon>Pseudomonadales</taxon>
        <taxon>Pseudomonadaceae</taxon>
        <taxon>Aquipseudomonas</taxon>
    </lineage>
</organism>
<evidence type="ECO:0000313" key="4">
    <source>
        <dbReference type="EMBL" id="MDH1056004.1"/>
    </source>
</evidence>